<dbReference type="InterPro" id="IPR018511">
    <property type="entry name" value="Hemolysin-typ_Ca-bd_CS"/>
</dbReference>
<dbReference type="Pfam" id="PF00353">
    <property type="entry name" value="HemolysinCabind"/>
    <property type="match status" value="4"/>
</dbReference>
<reference evidence="7" key="1">
    <citation type="journal article" date="2016" name="Front. Microbiol.">
        <title>Genome Sequence of the Piezophilic, Mesophilic Sulfate-Reducing Bacterium Desulfovibrio indicus J2T.</title>
        <authorList>
            <person name="Cao J."/>
            <person name="Maignien L."/>
            <person name="Shao Z."/>
            <person name="Alain K."/>
            <person name="Jebbar M."/>
        </authorList>
    </citation>
    <scope>NUCLEOTIDE SEQUENCE</scope>
    <source>
        <strain evidence="7">DSM 16372</strain>
    </source>
</reference>
<keyword evidence="3" id="KW-0964">Secreted</keyword>
<evidence type="ECO:0000313" key="7">
    <source>
        <dbReference type="EMBL" id="GJD90776.1"/>
    </source>
</evidence>
<keyword evidence="8" id="KW-1185">Reference proteome</keyword>
<evidence type="ECO:0000256" key="1">
    <source>
        <dbReference type="ARBA" id="ARBA00001913"/>
    </source>
</evidence>
<organism evidence="7 8">
    <name type="scientific">Methylobacterium hispanicum</name>
    <dbReference type="NCBI Taxonomy" id="270350"/>
    <lineage>
        <taxon>Bacteria</taxon>
        <taxon>Pseudomonadati</taxon>
        <taxon>Pseudomonadota</taxon>
        <taxon>Alphaproteobacteria</taxon>
        <taxon>Hyphomicrobiales</taxon>
        <taxon>Methylobacteriaceae</taxon>
        <taxon>Methylobacterium</taxon>
    </lineage>
</organism>
<evidence type="ECO:0000256" key="5">
    <source>
        <dbReference type="SAM" id="MobiDB-lite"/>
    </source>
</evidence>
<dbReference type="EMBL" id="BPQO01000021">
    <property type="protein sequence ID" value="GJD90776.1"/>
    <property type="molecule type" value="Genomic_DNA"/>
</dbReference>
<reference evidence="7" key="2">
    <citation type="submission" date="2021-08" db="EMBL/GenBank/DDBJ databases">
        <authorList>
            <person name="Tani A."/>
            <person name="Ola A."/>
            <person name="Ogura Y."/>
            <person name="Katsura K."/>
            <person name="Hayashi T."/>
        </authorList>
    </citation>
    <scope>NUCLEOTIDE SEQUENCE</scope>
    <source>
        <strain evidence="7">DSM 16372</strain>
    </source>
</reference>
<feature type="region of interest" description="Disordered" evidence="5">
    <location>
        <begin position="335"/>
        <end position="368"/>
    </location>
</feature>
<dbReference type="SUPFAM" id="SSF51120">
    <property type="entry name" value="beta-Roll"/>
    <property type="match status" value="3"/>
</dbReference>
<keyword evidence="4" id="KW-0677">Repeat</keyword>
<feature type="region of interest" description="Disordered" evidence="5">
    <location>
        <begin position="437"/>
        <end position="461"/>
    </location>
</feature>
<evidence type="ECO:0000313" key="8">
    <source>
        <dbReference type="Proteomes" id="UP001055247"/>
    </source>
</evidence>
<dbReference type="Proteomes" id="UP001055247">
    <property type="component" value="Unassembled WGS sequence"/>
</dbReference>
<evidence type="ECO:0000256" key="4">
    <source>
        <dbReference type="ARBA" id="ARBA00022737"/>
    </source>
</evidence>
<dbReference type="InterPro" id="IPR011049">
    <property type="entry name" value="Serralysin-like_metalloprot_C"/>
</dbReference>
<dbReference type="GO" id="GO:0008237">
    <property type="term" value="F:metallopeptidase activity"/>
    <property type="evidence" value="ECO:0007669"/>
    <property type="project" value="InterPro"/>
</dbReference>
<dbReference type="InterPro" id="IPR024079">
    <property type="entry name" value="MetalloPept_cat_dom_sf"/>
</dbReference>
<dbReference type="InterPro" id="IPR050557">
    <property type="entry name" value="RTX_toxin/Mannuronan_C5-epim"/>
</dbReference>
<sequence length="702" mass="70033">MTRAAVPLTFSIDVTAMADLYRTVPPTGNAVIDGVVGGGAWKTATITYSFAAGDMDRNGIQDFDEGDWKAFYREIVGDIASFAGVGFQEVGGTGMINFRLEPGRGGEAGGPGPGVVTVDSVVRIDPDVAGSAAIVRLGTYSQTWFHEFGHALGLKHTHDTDGGTPTLPGVSDPGSKGTGNLNSQIYSVMGYTYPFWGEDDPFTPQADPNKALNAQPGSFGAIDIAALQAIYGARAFSTGNDVYTFGDDVDANRGYTTIWDTGGTDEIRYTGTRRAKIDLRAATLRAEVGGGGRLSTGQDLTGGYTIANGVTIENGTGGGNDDILVGNDAPNHLGGLGGNDSLDGGDGDDVLDGGAGDDTLAGGMGDDRLAGGDGSDVAVYAGARSAYAVTRLGDGSVQVADTRAGAPEGRDTLVGVEGVRFADGTFALDQIAVAAPAPSPGGGGGGTGGSGGGTSAGGDRTFRTDDAAQVTAALADAGIDAVIYTGAGTLALPAGIATAALGGAADGGLVGNAADNVLTGNAGNNRIAAGAGADSVRAGAGADLVYGNQGRDLIYGNQGLDTLFGGQDADTVFGGQGDDQVYGNLGDDIVYGNLGDDRLFGGQGDDILYGGQGDDVLAGNLGSDMLVGGLGADRYVFGIDPGGRDLVLGFDRQAGDRIVLGGQSYAVSAGRDGSAVLALSGGGGIELSGVRPDQVDAGFFAT</sequence>
<dbReference type="PANTHER" id="PTHR38340:SF1">
    <property type="entry name" value="S-LAYER PROTEIN"/>
    <property type="match status" value="1"/>
</dbReference>
<comment type="cofactor">
    <cofactor evidence="1">
        <name>Ca(2+)</name>
        <dbReference type="ChEBI" id="CHEBI:29108"/>
    </cofactor>
</comment>
<dbReference type="PANTHER" id="PTHR38340">
    <property type="entry name" value="S-LAYER PROTEIN"/>
    <property type="match status" value="1"/>
</dbReference>
<comment type="subcellular location">
    <subcellularLocation>
        <location evidence="2">Secreted</location>
    </subcellularLocation>
</comment>
<dbReference type="GO" id="GO:0005615">
    <property type="term" value="C:extracellular space"/>
    <property type="evidence" value="ECO:0007669"/>
    <property type="project" value="InterPro"/>
</dbReference>
<dbReference type="InterPro" id="IPR001343">
    <property type="entry name" value="Hemolysn_Ca-bd"/>
</dbReference>
<feature type="compositionally biased region" description="Gly residues" evidence="5">
    <location>
        <begin position="440"/>
        <end position="456"/>
    </location>
</feature>
<evidence type="ECO:0000256" key="2">
    <source>
        <dbReference type="ARBA" id="ARBA00004613"/>
    </source>
</evidence>
<proteinExistence type="predicted"/>
<feature type="domain" description="Peptidase M10 serralysin C-terminal" evidence="6">
    <location>
        <begin position="228"/>
        <end position="384"/>
    </location>
</feature>
<dbReference type="AlphaFoldDB" id="A0AAV4ZSH2"/>
<comment type="caution">
    <text evidence="7">The sequence shown here is derived from an EMBL/GenBank/DDBJ whole genome shotgun (WGS) entry which is preliminary data.</text>
</comment>
<dbReference type="Gene3D" id="2.150.10.10">
    <property type="entry name" value="Serralysin-like metalloprotease, C-terminal"/>
    <property type="match status" value="4"/>
</dbReference>
<accession>A0AAV4ZSH2</accession>
<dbReference type="PROSITE" id="PS00330">
    <property type="entry name" value="HEMOLYSIN_CALCIUM"/>
    <property type="match status" value="5"/>
</dbReference>
<protein>
    <recommendedName>
        <fullName evidence="6">Peptidase M10 serralysin C-terminal domain-containing protein</fullName>
    </recommendedName>
</protein>
<dbReference type="Pfam" id="PF08548">
    <property type="entry name" value="Peptidase_M10_C"/>
    <property type="match status" value="1"/>
</dbReference>
<dbReference type="InterPro" id="IPR013858">
    <property type="entry name" value="Peptidase_M10B_C"/>
</dbReference>
<dbReference type="GO" id="GO:0005509">
    <property type="term" value="F:calcium ion binding"/>
    <property type="evidence" value="ECO:0007669"/>
    <property type="project" value="InterPro"/>
</dbReference>
<dbReference type="SUPFAM" id="SSF55486">
    <property type="entry name" value="Metalloproteases ('zincins'), catalytic domain"/>
    <property type="match status" value="1"/>
</dbReference>
<name>A0AAV4ZSH2_9HYPH</name>
<evidence type="ECO:0000259" key="6">
    <source>
        <dbReference type="Pfam" id="PF08548"/>
    </source>
</evidence>
<gene>
    <name evidence="7" type="ORF">BHAOGJBA_4318</name>
</gene>
<evidence type="ECO:0000256" key="3">
    <source>
        <dbReference type="ARBA" id="ARBA00022525"/>
    </source>
</evidence>
<dbReference type="PRINTS" id="PR00313">
    <property type="entry name" value="CABNDNGRPT"/>
</dbReference>
<dbReference type="Gene3D" id="3.40.390.10">
    <property type="entry name" value="Collagenase (Catalytic Domain)"/>
    <property type="match status" value="1"/>
</dbReference>
<feature type="region of interest" description="Disordered" evidence="5">
    <location>
        <begin position="159"/>
        <end position="179"/>
    </location>
</feature>